<dbReference type="InterPro" id="IPR009003">
    <property type="entry name" value="Peptidase_S1_PA"/>
</dbReference>
<dbReference type="AlphaFoldDB" id="A0A165BUR3"/>
<feature type="region of interest" description="Disordered" evidence="1">
    <location>
        <begin position="1"/>
        <end position="33"/>
    </location>
</feature>
<dbReference type="EMBL" id="KV427661">
    <property type="protein sequence ID" value="KZT01692.1"/>
    <property type="molecule type" value="Genomic_DNA"/>
</dbReference>
<evidence type="ECO:0000313" key="2">
    <source>
        <dbReference type="EMBL" id="KZT01692.1"/>
    </source>
</evidence>
<gene>
    <name evidence="2" type="ORF">LAESUDRAFT_739069</name>
</gene>
<dbReference type="OrthoDB" id="5424209at2759"/>
<reference evidence="2 3" key="1">
    <citation type="journal article" date="2016" name="Mol. Biol. Evol.">
        <title>Comparative Genomics of Early-Diverging Mushroom-Forming Fungi Provides Insights into the Origins of Lignocellulose Decay Capabilities.</title>
        <authorList>
            <person name="Nagy L.G."/>
            <person name="Riley R."/>
            <person name="Tritt A."/>
            <person name="Adam C."/>
            <person name="Daum C."/>
            <person name="Floudas D."/>
            <person name="Sun H."/>
            <person name="Yadav J.S."/>
            <person name="Pangilinan J."/>
            <person name="Larsson K.H."/>
            <person name="Matsuura K."/>
            <person name="Barry K."/>
            <person name="Labutti K."/>
            <person name="Kuo R."/>
            <person name="Ohm R.A."/>
            <person name="Bhattacharya S.S."/>
            <person name="Shirouzu T."/>
            <person name="Yoshinaga Y."/>
            <person name="Martin F.M."/>
            <person name="Grigoriev I.V."/>
            <person name="Hibbett D.S."/>
        </authorList>
    </citation>
    <scope>NUCLEOTIDE SEQUENCE [LARGE SCALE GENOMIC DNA]</scope>
    <source>
        <strain evidence="2 3">93-53</strain>
    </source>
</reference>
<dbReference type="InParanoid" id="A0A165BUR3"/>
<keyword evidence="3" id="KW-1185">Reference proteome</keyword>
<evidence type="ECO:0000256" key="1">
    <source>
        <dbReference type="SAM" id="MobiDB-lite"/>
    </source>
</evidence>
<name>A0A165BUR3_9APHY</name>
<dbReference type="GeneID" id="63827998"/>
<dbReference type="STRING" id="1314785.A0A165BUR3"/>
<dbReference type="Proteomes" id="UP000076871">
    <property type="component" value="Unassembled WGS sequence"/>
</dbReference>
<organism evidence="2 3">
    <name type="scientific">Laetiporus sulphureus 93-53</name>
    <dbReference type="NCBI Taxonomy" id="1314785"/>
    <lineage>
        <taxon>Eukaryota</taxon>
        <taxon>Fungi</taxon>
        <taxon>Dikarya</taxon>
        <taxon>Basidiomycota</taxon>
        <taxon>Agaricomycotina</taxon>
        <taxon>Agaricomycetes</taxon>
        <taxon>Polyporales</taxon>
        <taxon>Laetiporus</taxon>
    </lineage>
</organism>
<sequence length="503" mass="55082">MQSLTAIGFDKPDIDPGRRARITGSRWPTPGGGPEAQPFLRQLYPVYNHPITDSWPSILEDVKACLSEHQMPFTAVTGFGWGNQGAKEPFCPLLMTIGMEPDSVTFDNAKTAADHIKGTILDNAGFPEIEVAVWEWKTSFSGIGPKLMSLNPLVDGVITEFASPFASILPVAIAPLKKPHYEGTASLFLRRGGGSDRVLALTAAHVASSRHREEIIVLGEKGFEDAITQIESRIGTLQEITTKAEENIERLQQQEADGTGDPQRIASALRREREKTEQLDRLHTRVAKTMLTTNKRVIGHVLHADLVGVSSGPEGFTIDRTVVELSDDAFDWANFKGNKVYIGGKIDKESFRELMYPWAADRAGYAYPQDGLLPIFDVVPESEMRQPTQRNGRGGLAMPVIKNGLTTGTTVGWLNGLKSLVRHYDFYDIAFTSFETTIVPYGGRGAFSEGGDSGSIIFDRKGRIVALLTGGGGLTDETDVTFATAWYALEPHIKNTLEGVQLY</sequence>
<dbReference type="SUPFAM" id="SSF50494">
    <property type="entry name" value="Trypsin-like serine proteases"/>
    <property type="match status" value="2"/>
</dbReference>
<protein>
    <submittedName>
        <fullName evidence="2">Uncharacterized protein</fullName>
    </submittedName>
</protein>
<evidence type="ECO:0000313" key="3">
    <source>
        <dbReference type="Proteomes" id="UP000076871"/>
    </source>
</evidence>
<accession>A0A165BUR3</accession>
<proteinExistence type="predicted"/>
<dbReference type="RefSeq" id="XP_040759432.1">
    <property type="nucleotide sequence ID" value="XM_040910969.1"/>
</dbReference>